<evidence type="ECO:0000313" key="5">
    <source>
        <dbReference type="Proteomes" id="UP000092743"/>
    </source>
</evidence>
<evidence type="ECO:0000256" key="1">
    <source>
        <dbReference type="SAM" id="Coils"/>
    </source>
</evidence>
<dbReference type="InterPro" id="IPR025052">
    <property type="entry name" value="DUF3967"/>
</dbReference>
<reference evidence="4 5" key="1">
    <citation type="submission" date="2016-04" db="EMBL/GenBank/DDBJ databases">
        <title>High quality genome of the nematocidal Bacillus thuringiensis MYBT18246.</title>
        <authorList>
            <person name="Hollensteiner J."/>
            <person name="Poehlein A."/>
            <person name="Sproeer C."/>
            <person name="Bunk B."/>
            <person name="Rosenstiel P."/>
            <person name="Schulenburg H."/>
            <person name="Liesegang H."/>
        </authorList>
    </citation>
    <scope>NUCLEOTIDE SEQUENCE [LARGE SCALE GENOMIC DNA]</scope>
    <source>
        <strain evidence="4 5">MYBT18246</strain>
        <plasmid evidence="4 5">p150790</plasmid>
    </source>
</reference>
<proteinExistence type="predicted"/>
<geneLocation type="plasmid" evidence="4 5">
    <name>p150790</name>
</geneLocation>
<gene>
    <name evidence="4" type="ORF">BT246_64240</name>
</gene>
<feature type="coiled-coil region" evidence="1">
    <location>
        <begin position="130"/>
        <end position="196"/>
    </location>
</feature>
<evidence type="ECO:0000313" key="4">
    <source>
        <dbReference type="EMBL" id="ANS51716.1"/>
    </source>
</evidence>
<keyword evidence="1" id="KW-0175">Coiled coil</keyword>
<dbReference type="GO" id="GO:0006355">
    <property type="term" value="P:regulation of DNA-templated transcription"/>
    <property type="evidence" value="ECO:0007669"/>
    <property type="project" value="InterPro"/>
</dbReference>
<dbReference type="InterPro" id="IPR000551">
    <property type="entry name" value="MerR-type_HTH_dom"/>
</dbReference>
<organism evidence="4 5">
    <name type="scientific">Bacillus thuringiensis</name>
    <dbReference type="NCBI Taxonomy" id="1428"/>
    <lineage>
        <taxon>Bacteria</taxon>
        <taxon>Bacillati</taxon>
        <taxon>Bacillota</taxon>
        <taxon>Bacilli</taxon>
        <taxon>Bacillales</taxon>
        <taxon>Bacillaceae</taxon>
        <taxon>Bacillus</taxon>
        <taxon>Bacillus cereus group</taxon>
    </lineage>
</organism>
<accession>A0A9W3SIB5</accession>
<dbReference type="EMBL" id="CP015351">
    <property type="protein sequence ID" value="ANS51716.1"/>
    <property type="molecule type" value="Genomic_DNA"/>
</dbReference>
<dbReference type="GO" id="GO:0003677">
    <property type="term" value="F:DNA binding"/>
    <property type="evidence" value="ECO:0007669"/>
    <property type="project" value="InterPro"/>
</dbReference>
<dbReference type="AlphaFoldDB" id="A0A9W3SIB5"/>
<evidence type="ECO:0000259" key="3">
    <source>
        <dbReference type="Pfam" id="PF13411"/>
    </source>
</evidence>
<dbReference type="RefSeq" id="WP_065486234.1">
    <property type="nucleotide sequence ID" value="NZ_CP015351.1"/>
</dbReference>
<keyword evidence="4" id="KW-0614">Plasmid</keyword>
<feature type="domain" description="HTH merR-type" evidence="3">
    <location>
        <begin position="24"/>
        <end position="93"/>
    </location>
</feature>
<dbReference type="Pfam" id="PF13152">
    <property type="entry name" value="DUF3967"/>
    <property type="match status" value="1"/>
</dbReference>
<dbReference type="Proteomes" id="UP000092743">
    <property type="component" value="Plasmid p150790"/>
</dbReference>
<dbReference type="Pfam" id="PF13411">
    <property type="entry name" value="MerR_1"/>
    <property type="match status" value="1"/>
</dbReference>
<feature type="domain" description="DUF3967" evidence="2">
    <location>
        <begin position="168"/>
        <end position="200"/>
    </location>
</feature>
<evidence type="ECO:0000259" key="2">
    <source>
        <dbReference type="Pfam" id="PF13152"/>
    </source>
</evidence>
<sequence>MTIGEDRTGESRHGSQDSTYKKTYSLADIARILKKPRTTIQAWRDQFKPYLPTVPGTKGRTLRYQRESLELFKLIANLKDAQEPPDVIENVLKGTVNYIVIDEETTQDDIMNKPILEMMHENMTEVAVYLQNQEALNMQLIQHMKELEETNKVLLTKIEEQQKVFDSKMNNKDQQLLELIREVQETNKLIASSKQEKSWFTKLFKK</sequence>
<protein>
    <recommendedName>
        <fullName evidence="6">DNA-binding protein</fullName>
    </recommendedName>
</protein>
<name>A0A9W3SIB5_BACTU</name>
<evidence type="ECO:0008006" key="6">
    <source>
        <dbReference type="Google" id="ProtNLM"/>
    </source>
</evidence>